<dbReference type="PANTHER" id="PTHR10553">
    <property type="entry name" value="SMALL NUCLEAR RIBONUCLEOPROTEIN"/>
    <property type="match status" value="1"/>
</dbReference>
<reference evidence="4 5" key="1">
    <citation type="journal article" date="2016" name="Sci. Rep.">
        <title>Metabolic traits of an uncultured archaeal lineage -MSBL1- from brine pools of the Red Sea.</title>
        <authorList>
            <person name="Mwirichia R."/>
            <person name="Alam I."/>
            <person name="Rashid M."/>
            <person name="Vinu M."/>
            <person name="Ba-Alawi W."/>
            <person name="Anthony Kamau A."/>
            <person name="Kamanda Ngugi D."/>
            <person name="Goker M."/>
            <person name="Klenk H.P."/>
            <person name="Bajic V."/>
            <person name="Stingl U."/>
        </authorList>
    </citation>
    <scope>NUCLEOTIDE SEQUENCE [LARGE SCALE GENOMIC DNA]</scope>
    <source>
        <strain evidence="4">SCGC-AAA259O05</strain>
    </source>
</reference>
<proteinExistence type="inferred from homology"/>
<feature type="domain" description="Sm" evidence="3">
    <location>
        <begin position="4"/>
        <end position="72"/>
    </location>
</feature>
<dbReference type="GO" id="GO:0003723">
    <property type="term" value="F:RNA binding"/>
    <property type="evidence" value="ECO:0007669"/>
    <property type="project" value="InterPro"/>
</dbReference>
<gene>
    <name evidence="4" type="ORF">AKJ41_03190</name>
</gene>
<evidence type="ECO:0000259" key="3">
    <source>
        <dbReference type="PROSITE" id="PS52002"/>
    </source>
</evidence>
<evidence type="ECO:0000256" key="2">
    <source>
        <dbReference type="ARBA" id="ARBA00023274"/>
    </source>
</evidence>
<comment type="similarity">
    <text evidence="1">Belongs to the snRNP Sm proteins family.</text>
</comment>
<dbReference type="PROSITE" id="PS52002">
    <property type="entry name" value="SM"/>
    <property type="match status" value="1"/>
</dbReference>
<evidence type="ECO:0000256" key="1">
    <source>
        <dbReference type="ARBA" id="ARBA00006850"/>
    </source>
</evidence>
<organism evidence="4 5">
    <name type="scientific">candidate division MSBL1 archaeon SCGC-AAA259O05</name>
    <dbReference type="NCBI Taxonomy" id="1698271"/>
    <lineage>
        <taxon>Archaea</taxon>
        <taxon>Methanobacteriati</taxon>
        <taxon>Methanobacteriota</taxon>
        <taxon>candidate division MSBL1</taxon>
    </lineage>
</organism>
<dbReference type="InterPro" id="IPR001163">
    <property type="entry name" value="Sm_dom_euk/arc"/>
</dbReference>
<dbReference type="SUPFAM" id="SSF50182">
    <property type="entry name" value="Sm-like ribonucleoproteins"/>
    <property type="match status" value="1"/>
</dbReference>
<dbReference type="GO" id="GO:1990904">
    <property type="term" value="C:ribonucleoprotein complex"/>
    <property type="evidence" value="ECO:0007669"/>
    <property type="project" value="UniProtKB-KW"/>
</dbReference>
<dbReference type="InterPro" id="IPR044641">
    <property type="entry name" value="Lsm7/SmG-like"/>
</dbReference>
<dbReference type="InterPro" id="IPR010920">
    <property type="entry name" value="LSM_dom_sf"/>
</dbReference>
<dbReference type="PANTHER" id="PTHR10553:SF5">
    <property type="entry name" value="U6 SNRNA-ASSOCIATED SM-LIKE PROTEIN LSM7"/>
    <property type="match status" value="1"/>
</dbReference>
<name>A0A133V3G7_9EURY</name>
<comment type="caution">
    <text evidence="4">The sequence shown here is derived from an EMBL/GenBank/DDBJ whole genome shotgun (WGS) entry which is preliminary data.</text>
</comment>
<dbReference type="Gene3D" id="2.30.30.100">
    <property type="match status" value="1"/>
</dbReference>
<dbReference type="InterPro" id="IPR047575">
    <property type="entry name" value="Sm"/>
</dbReference>
<keyword evidence="2" id="KW-0687">Ribonucleoprotein</keyword>
<keyword evidence="5" id="KW-1185">Reference proteome</keyword>
<dbReference type="Pfam" id="PF01423">
    <property type="entry name" value="LSM"/>
    <property type="match status" value="1"/>
</dbReference>
<evidence type="ECO:0000313" key="4">
    <source>
        <dbReference type="EMBL" id="KXB00975.1"/>
    </source>
</evidence>
<evidence type="ECO:0000313" key="5">
    <source>
        <dbReference type="Proteomes" id="UP000070344"/>
    </source>
</evidence>
<dbReference type="CDD" id="cd00600">
    <property type="entry name" value="Sm_like"/>
    <property type="match status" value="1"/>
</dbReference>
<dbReference type="SMART" id="SM00651">
    <property type="entry name" value="Sm"/>
    <property type="match status" value="1"/>
</dbReference>
<dbReference type="EMBL" id="LHXV01000033">
    <property type="protein sequence ID" value="KXB00975.1"/>
    <property type="molecule type" value="Genomic_DNA"/>
</dbReference>
<dbReference type="GO" id="GO:1990726">
    <property type="term" value="C:Lsm1-7-Pat1 complex"/>
    <property type="evidence" value="ECO:0007669"/>
    <property type="project" value="TreeGrafter"/>
</dbReference>
<sequence>MTEDKSISLEELLDREITVQPKGKQKFQGTLVKFDDYMNLVLKNVKEYREDEVVKEYELMVVKGGNIQSITT</sequence>
<accession>A0A133V3G7</accession>
<protein>
    <recommendedName>
        <fullName evidence="3">Sm domain-containing protein</fullName>
    </recommendedName>
</protein>
<dbReference type="AlphaFoldDB" id="A0A133V3G7"/>
<dbReference type="Proteomes" id="UP000070344">
    <property type="component" value="Unassembled WGS sequence"/>
</dbReference>